<dbReference type="SUPFAM" id="SSF69593">
    <property type="entry name" value="Glycerol-3-phosphate (1)-acyltransferase"/>
    <property type="match status" value="1"/>
</dbReference>
<sequence>MKRERTKPAMKMTPMYRLAKVVPQWFARPILPNCVHGKENIPKSGAAIICINHMRNSDAVRMFLSCHRQIFFLGKSELFENKFVGWVLRCVGVIPVQRGHGDVGAINSAGQHLQNGDLLGVFIEGTRSKDGSLGQPKAGAAMLAWRYHVPVIPCCITAKDGRLPKSFEKCCVTYGKPVMPEELGLVNGKTSEFRSASHMIMDKIKEIREKDLKEFRK</sequence>
<keyword evidence="1 4" id="KW-0808">Transferase</keyword>
<evidence type="ECO:0000256" key="1">
    <source>
        <dbReference type="ARBA" id="ARBA00022679"/>
    </source>
</evidence>
<dbReference type="GO" id="GO:0003841">
    <property type="term" value="F:1-acylglycerol-3-phosphate O-acyltransferase activity"/>
    <property type="evidence" value="ECO:0007669"/>
    <property type="project" value="TreeGrafter"/>
</dbReference>
<dbReference type="PANTHER" id="PTHR10434:SF11">
    <property type="entry name" value="1-ACYL-SN-GLYCEROL-3-PHOSPHATE ACYLTRANSFERASE"/>
    <property type="match status" value="1"/>
</dbReference>
<organism evidence="4 5">
    <name type="scientific">Caproicibacterium amylolyticum</name>
    <dbReference type="NCBI Taxonomy" id="2766537"/>
    <lineage>
        <taxon>Bacteria</taxon>
        <taxon>Bacillati</taxon>
        <taxon>Bacillota</taxon>
        <taxon>Clostridia</taxon>
        <taxon>Eubacteriales</taxon>
        <taxon>Oscillospiraceae</taxon>
        <taxon>Caproicibacterium</taxon>
    </lineage>
</organism>
<dbReference type="PANTHER" id="PTHR10434">
    <property type="entry name" value="1-ACYL-SN-GLYCEROL-3-PHOSPHATE ACYLTRANSFERASE"/>
    <property type="match status" value="1"/>
</dbReference>
<dbReference type="RefSeq" id="WP_212505858.1">
    <property type="nucleotide sequence ID" value="NZ_CP060696.1"/>
</dbReference>
<keyword evidence="2 4" id="KW-0012">Acyltransferase</keyword>
<dbReference type="GO" id="GO:0006654">
    <property type="term" value="P:phosphatidic acid biosynthetic process"/>
    <property type="evidence" value="ECO:0007669"/>
    <property type="project" value="TreeGrafter"/>
</dbReference>
<accession>A0A7G9WDM9</accession>
<evidence type="ECO:0000313" key="5">
    <source>
        <dbReference type="Proteomes" id="UP000516046"/>
    </source>
</evidence>
<keyword evidence="5" id="KW-1185">Reference proteome</keyword>
<evidence type="ECO:0000256" key="2">
    <source>
        <dbReference type="ARBA" id="ARBA00023315"/>
    </source>
</evidence>
<gene>
    <name evidence="4" type="ORF">H6X83_07325</name>
</gene>
<dbReference type="KEGG" id="caml:H6X83_07325"/>
<dbReference type="SMART" id="SM00563">
    <property type="entry name" value="PlsC"/>
    <property type="match status" value="1"/>
</dbReference>
<protein>
    <submittedName>
        <fullName evidence="4">1-acyl-sn-glycerol-3-phosphate acyltransferase</fullName>
    </submittedName>
</protein>
<evidence type="ECO:0000313" key="4">
    <source>
        <dbReference type="EMBL" id="QNO16791.1"/>
    </source>
</evidence>
<dbReference type="EMBL" id="CP060696">
    <property type="protein sequence ID" value="QNO16791.1"/>
    <property type="molecule type" value="Genomic_DNA"/>
</dbReference>
<proteinExistence type="predicted"/>
<evidence type="ECO:0000259" key="3">
    <source>
        <dbReference type="SMART" id="SM00563"/>
    </source>
</evidence>
<dbReference type="AlphaFoldDB" id="A0A7G9WDM9"/>
<dbReference type="Pfam" id="PF01553">
    <property type="entry name" value="Acyltransferase"/>
    <property type="match status" value="1"/>
</dbReference>
<name>A0A7G9WDM9_9FIRM</name>
<dbReference type="InterPro" id="IPR002123">
    <property type="entry name" value="Plipid/glycerol_acylTrfase"/>
</dbReference>
<dbReference type="CDD" id="cd07989">
    <property type="entry name" value="LPLAT_AGPAT-like"/>
    <property type="match status" value="1"/>
</dbReference>
<feature type="domain" description="Phospholipid/glycerol acyltransferase" evidence="3">
    <location>
        <begin position="47"/>
        <end position="159"/>
    </location>
</feature>
<reference evidence="4 5" key="1">
    <citation type="submission" date="2020-08" db="EMBL/GenBank/DDBJ databases">
        <authorList>
            <person name="Ren C."/>
            <person name="Gu Y."/>
            <person name="Xu Y."/>
        </authorList>
    </citation>
    <scope>NUCLEOTIDE SEQUENCE [LARGE SCALE GENOMIC DNA]</scope>
    <source>
        <strain evidence="4 5">LBM18003</strain>
    </source>
</reference>
<dbReference type="Proteomes" id="UP000516046">
    <property type="component" value="Chromosome"/>
</dbReference>